<accession>A0AAV9GU60</accession>
<evidence type="ECO:0000313" key="2">
    <source>
        <dbReference type="EMBL" id="KAK4451160.1"/>
    </source>
</evidence>
<feature type="signal peptide" evidence="1">
    <location>
        <begin position="1"/>
        <end position="22"/>
    </location>
</feature>
<dbReference type="AlphaFoldDB" id="A0AAV9GU60"/>
<reference evidence="2" key="1">
    <citation type="journal article" date="2023" name="Mol. Phylogenet. Evol.">
        <title>Genome-scale phylogeny and comparative genomics of the fungal order Sordariales.</title>
        <authorList>
            <person name="Hensen N."/>
            <person name="Bonometti L."/>
            <person name="Westerberg I."/>
            <person name="Brannstrom I.O."/>
            <person name="Guillou S."/>
            <person name="Cros-Aarteil S."/>
            <person name="Calhoun S."/>
            <person name="Haridas S."/>
            <person name="Kuo A."/>
            <person name="Mondo S."/>
            <person name="Pangilinan J."/>
            <person name="Riley R."/>
            <person name="LaButti K."/>
            <person name="Andreopoulos B."/>
            <person name="Lipzen A."/>
            <person name="Chen C."/>
            <person name="Yan M."/>
            <person name="Daum C."/>
            <person name="Ng V."/>
            <person name="Clum A."/>
            <person name="Steindorff A."/>
            <person name="Ohm R.A."/>
            <person name="Martin F."/>
            <person name="Silar P."/>
            <person name="Natvig D.O."/>
            <person name="Lalanne C."/>
            <person name="Gautier V."/>
            <person name="Ament-Velasquez S.L."/>
            <person name="Kruys A."/>
            <person name="Hutchinson M.I."/>
            <person name="Powell A.J."/>
            <person name="Barry K."/>
            <person name="Miller A.N."/>
            <person name="Grigoriev I.V."/>
            <person name="Debuchy R."/>
            <person name="Gladieux P."/>
            <person name="Hiltunen Thoren M."/>
            <person name="Johannesson H."/>
        </authorList>
    </citation>
    <scope>NUCLEOTIDE SEQUENCE</scope>
    <source>
        <strain evidence="2">PSN243</strain>
    </source>
</reference>
<dbReference type="Proteomes" id="UP001321760">
    <property type="component" value="Unassembled WGS sequence"/>
</dbReference>
<name>A0AAV9GU60_9PEZI</name>
<reference evidence="2" key="2">
    <citation type="submission" date="2023-05" db="EMBL/GenBank/DDBJ databases">
        <authorList>
            <consortium name="Lawrence Berkeley National Laboratory"/>
            <person name="Steindorff A."/>
            <person name="Hensen N."/>
            <person name="Bonometti L."/>
            <person name="Westerberg I."/>
            <person name="Brannstrom I.O."/>
            <person name="Guillou S."/>
            <person name="Cros-Aarteil S."/>
            <person name="Calhoun S."/>
            <person name="Haridas S."/>
            <person name="Kuo A."/>
            <person name="Mondo S."/>
            <person name="Pangilinan J."/>
            <person name="Riley R."/>
            <person name="Labutti K."/>
            <person name="Andreopoulos B."/>
            <person name="Lipzen A."/>
            <person name="Chen C."/>
            <person name="Yanf M."/>
            <person name="Daum C."/>
            <person name="Ng V."/>
            <person name="Clum A."/>
            <person name="Ohm R."/>
            <person name="Martin F."/>
            <person name="Silar P."/>
            <person name="Natvig D."/>
            <person name="Lalanne C."/>
            <person name="Gautier V."/>
            <person name="Ament-Velasquez S.L."/>
            <person name="Kruys A."/>
            <person name="Hutchinson M.I."/>
            <person name="Powell A.J."/>
            <person name="Barry K."/>
            <person name="Miller A.N."/>
            <person name="Grigoriev I.V."/>
            <person name="Debuchy R."/>
            <person name="Gladieux P."/>
            <person name="Thoren M.H."/>
            <person name="Johannesson H."/>
        </authorList>
    </citation>
    <scope>NUCLEOTIDE SEQUENCE</scope>
    <source>
        <strain evidence="2">PSN243</strain>
    </source>
</reference>
<sequence length="87" mass="9690">MILSKTTSILVLIFIAYNPNGATDPSETNVNFPPRNPFTTPIPIPTKSTSRYILFHVLPSHPRWKNYTCACQPANCHPSCSSSRTPM</sequence>
<protein>
    <submittedName>
        <fullName evidence="2">Uncharacterized protein</fullName>
    </submittedName>
</protein>
<evidence type="ECO:0000256" key="1">
    <source>
        <dbReference type="SAM" id="SignalP"/>
    </source>
</evidence>
<comment type="caution">
    <text evidence="2">The sequence shown here is derived from an EMBL/GenBank/DDBJ whole genome shotgun (WGS) entry which is preliminary data.</text>
</comment>
<organism evidence="2 3">
    <name type="scientific">Podospora aff. communis PSN243</name>
    <dbReference type="NCBI Taxonomy" id="3040156"/>
    <lineage>
        <taxon>Eukaryota</taxon>
        <taxon>Fungi</taxon>
        <taxon>Dikarya</taxon>
        <taxon>Ascomycota</taxon>
        <taxon>Pezizomycotina</taxon>
        <taxon>Sordariomycetes</taxon>
        <taxon>Sordariomycetidae</taxon>
        <taxon>Sordariales</taxon>
        <taxon>Podosporaceae</taxon>
        <taxon>Podospora</taxon>
    </lineage>
</organism>
<keyword evidence="3" id="KW-1185">Reference proteome</keyword>
<dbReference type="EMBL" id="MU865929">
    <property type="protein sequence ID" value="KAK4451160.1"/>
    <property type="molecule type" value="Genomic_DNA"/>
</dbReference>
<proteinExistence type="predicted"/>
<feature type="chain" id="PRO_5043787821" evidence="1">
    <location>
        <begin position="23"/>
        <end position="87"/>
    </location>
</feature>
<evidence type="ECO:0000313" key="3">
    <source>
        <dbReference type="Proteomes" id="UP001321760"/>
    </source>
</evidence>
<keyword evidence="1" id="KW-0732">Signal</keyword>
<gene>
    <name evidence="2" type="ORF">QBC34DRAFT_401448</name>
</gene>